<evidence type="ECO:0000313" key="2">
    <source>
        <dbReference type="Proteomes" id="UP000831684"/>
    </source>
</evidence>
<dbReference type="Proteomes" id="UP000831684">
    <property type="component" value="Chromosome"/>
</dbReference>
<dbReference type="AlphaFoldDB" id="A0A9E7CWU8"/>
<reference evidence="1" key="1">
    <citation type="submission" date="2021-09" db="EMBL/GenBank/DDBJ databases">
        <title>Network and meta-omics reveal the key degrader and cooperation patterns in an efficient 1,4-dioxane-degrading microbial community.</title>
        <authorList>
            <person name="Dai C."/>
        </authorList>
    </citation>
    <scope>NUCLEOTIDE SEQUENCE</scope>
    <source>
        <strain evidence="1">ZM13</strain>
    </source>
</reference>
<proteinExistence type="predicted"/>
<accession>A0A9E7CWU8</accession>
<evidence type="ECO:0000313" key="1">
    <source>
        <dbReference type="EMBL" id="UOK71559.1"/>
    </source>
</evidence>
<organism evidence="1 2">
    <name type="scientific">Ancylobacter polymorphus</name>
    <dbReference type="NCBI Taxonomy" id="223390"/>
    <lineage>
        <taxon>Bacteria</taxon>
        <taxon>Pseudomonadati</taxon>
        <taxon>Pseudomonadota</taxon>
        <taxon>Alphaproteobacteria</taxon>
        <taxon>Hyphomicrobiales</taxon>
        <taxon>Xanthobacteraceae</taxon>
        <taxon>Ancylobacter</taxon>
    </lineage>
</organism>
<dbReference type="RefSeq" id="WP_244378823.1">
    <property type="nucleotide sequence ID" value="NZ_CP083239.1"/>
</dbReference>
<name>A0A9E7CWU8_9HYPH</name>
<dbReference type="KEGG" id="apol:K9D25_02215"/>
<dbReference type="EMBL" id="CP083239">
    <property type="protein sequence ID" value="UOK71559.1"/>
    <property type="molecule type" value="Genomic_DNA"/>
</dbReference>
<sequence length="69" mass="7880">MSNTIDDLKVLRDQLVERRRDEAYMVGNSHHDERIEKLVRVHLAIAALDAVIVEGKDGPPPREPRILVL</sequence>
<gene>
    <name evidence="1" type="ORF">K9D25_02215</name>
</gene>
<protein>
    <submittedName>
        <fullName evidence="1">Uncharacterized protein</fullName>
    </submittedName>
</protein>